<evidence type="ECO:0000256" key="1">
    <source>
        <dbReference type="ARBA" id="ARBA00022723"/>
    </source>
</evidence>
<dbReference type="InParanoid" id="A0A7M7HLS7"/>
<dbReference type="OMA" id="LICITRC"/>
<dbReference type="GO" id="GO:0005829">
    <property type="term" value="C:cytosol"/>
    <property type="evidence" value="ECO:0000318"/>
    <property type="project" value="GO_Central"/>
</dbReference>
<dbReference type="Pfam" id="PF01754">
    <property type="entry name" value="zf-A20"/>
    <property type="match status" value="1"/>
</dbReference>
<keyword evidence="2" id="KW-0863">Zinc-finger</keyword>
<feature type="compositionally biased region" description="Basic residues" evidence="5">
    <location>
        <begin position="142"/>
        <end position="151"/>
    </location>
</feature>
<feature type="region of interest" description="Disordered" evidence="5">
    <location>
        <begin position="68"/>
        <end position="175"/>
    </location>
</feature>
<evidence type="ECO:0000313" key="8">
    <source>
        <dbReference type="EnsemblMetazoa" id="XP_011679344"/>
    </source>
</evidence>
<dbReference type="RefSeq" id="XP_011679344.2">
    <property type="nucleotide sequence ID" value="XM_011681042.2"/>
</dbReference>
<dbReference type="OrthoDB" id="300289at2759"/>
<feature type="domain" description="VPS9" evidence="7">
    <location>
        <begin position="321"/>
        <end position="464"/>
    </location>
</feature>
<dbReference type="SMART" id="SM00259">
    <property type="entry name" value="ZnF_A20"/>
    <property type="match status" value="1"/>
</dbReference>
<evidence type="ECO:0000259" key="7">
    <source>
        <dbReference type="PROSITE" id="PS51205"/>
    </source>
</evidence>
<keyword evidence="3" id="KW-0862">Zinc</keyword>
<keyword evidence="4" id="KW-0175">Coiled coil</keyword>
<dbReference type="AlphaFoldDB" id="A0A7M7HLS7"/>
<evidence type="ECO:0000259" key="6">
    <source>
        <dbReference type="PROSITE" id="PS51036"/>
    </source>
</evidence>
<feature type="compositionally biased region" description="Polar residues" evidence="5">
    <location>
        <begin position="68"/>
        <end position="90"/>
    </location>
</feature>
<dbReference type="GO" id="GO:0030139">
    <property type="term" value="C:endocytic vesicle"/>
    <property type="evidence" value="ECO:0000318"/>
    <property type="project" value="GO_Central"/>
</dbReference>
<dbReference type="Gene3D" id="1.10.246.120">
    <property type="match status" value="1"/>
</dbReference>
<evidence type="ECO:0000256" key="2">
    <source>
        <dbReference type="ARBA" id="ARBA00022771"/>
    </source>
</evidence>
<keyword evidence="9" id="KW-1185">Reference proteome</keyword>
<keyword evidence="1" id="KW-0479">Metal-binding</keyword>
<dbReference type="Pfam" id="PF02204">
    <property type="entry name" value="VPS9"/>
    <property type="match status" value="1"/>
</dbReference>
<dbReference type="InterPro" id="IPR041545">
    <property type="entry name" value="DUF5601"/>
</dbReference>
<dbReference type="GO" id="GO:0005085">
    <property type="term" value="F:guanyl-nucleotide exchange factor activity"/>
    <property type="evidence" value="ECO:0000318"/>
    <property type="project" value="GO_Central"/>
</dbReference>
<dbReference type="GeneID" id="582351"/>
<name>A0A7M7HLS7_STRPU</name>
<dbReference type="SMART" id="SM00167">
    <property type="entry name" value="VPS9"/>
    <property type="match status" value="1"/>
</dbReference>
<dbReference type="InterPro" id="IPR002653">
    <property type="entry name" value="Znf_A20"/>
</dbReference>
<dbReference type="PANTHER" id="PTHR23101:SF122">
    <property type="entry name" value="RABAPTIN-5-ASSOCIATED EXCHANGE FACTOR FOR RAB5"/>
    <property type="match status" value="1"/>
</dbReference>
<dbReference type="InterPro" id="IPR037191">
    <property type="entry name" value="VPS9_dom_sf"/>
</dbReference>
<protein>
    <recommendedName>
        <fullName evidence="10">Rab5 GDP/GTP exchange factor</fullName>
    </recommendedName>
</protein>
<dbReference type="EnsemblMetazoa" id="XM_011681042">
    <property type="protein sequence ID" value="XP_011679344"/>
    <property type="gene ID" value="LOC582351"/>
</dbReference>
<dbReference type="GO" id="GO:0008270">
    <property type="term" value="F:zinc ion binding"/>
    <property type="evidence" value="ECO:0007669"/>
    <property type="project" value="UniProtKB-KW"/>
</dbReference>
<dbReference type="GO" id="GO:0016192">
    <property type="term" value="P:vesicle-mediated transport"/>
    <property type="evidence" value="ECO:0007669"/>
    <property type="project" value="InterPro"/>
</dbReference>
<dbReference type="PROSITE" id="PS51205">
    <property type="entry name" value="VPS9"/>
    <property type="match status" value="1"/>
</dbReference>
<sequence>MAAPTTTRKKKGFHIDEAELLCKKGCGFYGTVAWQGYCSTCWRGECQVSRQAQIESDALFAKRLYESEMQQSGPPSTLAITPDQQASNDPTHMALTFPPRSPKPEQPPSPAGQQGVVSPGGAPTQGGQNETLTFDKFEEKRKQRQNSKTKSMKTLFSKGGKTPNRAEGAAQAPHARLEKQISMESQRAMGDFMEFLKILNRPAAQDLNKQCRAFVERLQRDSNLSVEEQAELVQDFYHSMGDRMSTHSAFKEFLRHEAIHFRQTMGISEFSETSRFPSDFQEAPDQGTTSEQCSTMMDHLEKVIMTRLYRDLFCPPLSDDEQKDLAIQNRIRRLRWVMPSMLDAALNEDNTNVERLIEKAQEELIDMNSKRAPIDKLCCIVRTSKLIFQMVHQSQGAPASADDYLPVLIYMVLKANPPQLHSNIQYVSRFANPNRLMQGETGYYFTNLCCAISFIENLDAQSLSLTQEEYDDYMSGRAVPPGSERNTEPICEGLRMMYANLSALEDLRIRQDSLMENALDLQKELTAWRDGVVDRVQEVLTSKPLVVKRFKVPRLDDDITQEDNKDLPLPLQPVVVPMKPIA</sequence>
<evidence type="ECO:0000256" key="5">
    <source>
        <dbReference type="SAM" id="MobiDB-lite"/>
    </source>
</evidence>
<evidence type="ECO:0000256" key="4">
    <source>
        <dbReference type="SAM" id="Coils"/>
    </source>
</evidence>
<dbReference type="SUPFAM" id="SSF57716">
    <property type="entry name" value="Glucocorticoid receptor-like (DNA-binding domain)"/>
    <property type="match status" value="1"/>
</dbReference>
<dbReference type="InterPro" id="IPR003123">
    <property type="entry name" value="VPS9"/>
</dbReference>
<dbReference type="InterPro" id="IPR045046">
    <property type="entry name" value="Vps9-like"/>
</dbReference>
<reference evidence="9" key="1">
    <citation type="submission" date="2015-02" db="EMBL/GenBank/DDBJ databases">
        <title>Genome sequencing for Strongylocentrotus purpuratus.</title>
        <authorList>
            <person name="Murali S."/>
            <person name="Liu Y."/>
            <person name="Vee V."/>
            <person name="English A."/>
            <person name="Wang M."/>
            <person name="Skinner E."/>
            <person name="Han Y."/>
            <person name="Muzny D.M."/>
            <person name="Worley K.C."/>
            <person name="Gibbs R.A."/>
        </authorList>
    </citation>
    <scope>NUCLEOTIDE SEQUENCE</scope>
</reference>
<organism evidence="8 9">
    <name type="scientific">Strongylocentrotus purpuratus</name>
    <name type="common">Purple sea urchin</name>
    <dbReference type="NCBI Taxonomy" id="7668"/>
    <lineage>
        <taxon>Eukaryota</taxon>
        <taxon>Metazoa</taxon>
        <taxon>Echinodermata</taxon>
        <taxon>Eleutherozoa</taxon>
        <taxon>Echinozoa</taxon>
        <taxon>Echinoidea</taxon>
        <taxon>Euechinoidea</taxon>
        <taxon>Echinacea</taxon>
        <taxon>Camarodonta</taxon>
        <taxon>Echinidea</taxon>
        <taxon>Strongylocentrotidae</taxon>
        <taxon>Strongylocentrotus</taxon>
    </lineage>
</organism>
<dbReference type="PROSITE" id="PS51036">
    <property type="entry name" value="ZF_A20"/>
    <property type="match status" value="1"/>
</dbReference>
<dbReference type="SUPFAM" id="SSF109993">
    <property type="entry name" value="VPS9 domain"/>
    <property type="match status" value="1"/>
</dbReference>
<feature type="coiled-coil region" evidence="4">
    <location>
        <begin position="343"/>
        <end position="370"/>
    </location>
</feature>
<dbReference type="Pfam" id="PF18151">
    <property type="entry name" value="DUF5601"/>
    <property type="match status" value="1"/>
</dbReference>
<evidence type="ECO:0000256" key="3">
    <source>
        <dbReference type="ARBA" id="ARBA00022833"/>
    </source>
</evidence>
<dbReference type="Proteomes" id="UP000007110">
    <property type="component" value="Unassembled WGS sequence"/>
</dbReference>
<feature type="compositionally biased region" description="Pro residues" evidence="5">
    <location>
        <begin position="99"/>
        <end position="110"/>
    </location>
</feature>
<reference evidence="8" key="2">
    <citation type="submission" date="2021-01" db="UniProtKB">
        <authorList>
            <consortium name="EnsemblMetazoa"/>
        </authorList>
    </citation>
    <scope>IDENTIFICATION</scope>
</reference>
<dbReference type="GO" id="GO:0003677">
    <property type="term" value="F:DNA binding"/>
    <property type="evidence" value="ECO:0007669"/>
    <property type="project" value="InterPro"/>
</dbReference>
<dbReference type="GO" id="GO:0031267">
    <property type="term" value="F:small GTPase binding"/>
    <property type="evidence" value="ECO:0000318"/>
    <property type="project" value="GO_Central"/>
</dbReference>
<evidence type="ECO:0008006" key="10">
    <source>
        <dbReference type="Google" id="ProtNLM"/>
    </source>
</evidence>
<dbReference type="Gene3D" id="1.20.5.4770">
    <property type="match status" value="1"/>
</dbReference>
<feature type="domain" description="A20-type" evidence="6">
    <location>
        <begin position="16"/>
        <end position="50"/>
    </location>
</feature>
<dbReference type="PANTHER" id="PTHR23101">
    <property type="entry name" value="RAB GDP/GTP EXCHANGE FACTOR"/>
    <property type="match status" value="1"/>
</dbReference>
<proteinExistence type="predicted"/>
<dbReference type="Gene3D" id="1.20.1050.80">
    <property type="entry name" value="VPS9 domain"/>
    <property type="match status" value="1"/>
</dbReference>
<evidence type="ECO:0000313" key="9">
    <source>
        <dbReference type="Proteomes" id="UP000007110"/>
    </source>
</evidence>
<accession>A0A7M7HLS7</accession>